<feature type="compositionally biased region" description="Polar residues" evidence="5">
    <location>
        <begin position="206"/>
        <end position="227"/>
    </location>
</feature>
<dbReference type="Gene3D" id="3.90.1720.10">
    <property type="entry name" value="endopeptidase domain like (from Nostoc punctiforme)"/>
    <property type="match status" value="1"/>
</dbReference>
<protein>
    <submittedName>
        <fullName evidence="7">C40 family peptidase</fullName>
    </submittedName>
</protein>
<comment type="caution">
    <text evidence="7">The sequence shown here is derived from an EMBL/GenBank/DDBJ whole genome shotgun (WGS) entry which is preliminary data.</text>
</comment>
<dbReference type="InterPro" id="IPR051794">
    <property type="entry name" value="PG_Endopeptidase_C40"/>
</dbReference>
<dbReference type="SUPFAM" id="SSF54001">
    <property type="entry name" value="Cysteine proteinases"/>
    <property type="match status" value="1"/>
</dbReference>
<dbReference type="InterPro" id="IPR036365">
    <property type="entry name" value="PGBD-like_sf"/>
</dbReference>
<organism evidence="7 8">
    <name type="scientific">Brachybacterium halotolerans</name>
    <dbReference type="NCBI Taxonomy" id="2795215"/>
    <lineage>
        <taxon>Bacteria</taxon>
        <taxon>Bacillati</taxon>
        <taxon>Actinomycetota</taxon>
        <taxon>Actinomycetes</taxon>
        <taxon>Micrococcales</taxon>
        <taxon>Dermabacteraceae</taxon>
        <taxon>Brachybacterium</taxon>
    </lineage>
</organism>
<dbReference type="EMBL" id="JAEDAJ010000008">
    <property type="protein sequence ID" value="MBK0332277.1"/>
    <property type="molecule type" value="Genomic_DNA"/>
</dbReference>
<dbReference type="PANTHER" id="PTHR47359:SF3">
    <property type="entry name" value="NLP_P60 DOMAIN-CONTAINING PROTEIN-RELATED"/>
    <property type="match status" value="1"/>
</dbReference>
<evidence type="ECO:0000256" key="2">
    <source>
        <dbReference type="ARBA" id="ARBA00022670"/>
    </source>
</evidence>
<keyword evidence="2" id="KW-0645">Protease</keyword>
<dbReference type="Pfam" id="PF00877">
    <property type="entry name" value="NLPC_P60"/>
    <property type="match status" value="1"/>
</dbReference>
<keyword evidence="3" id="KW-0378">Hydrolase</keyword>
<evidence type="ECO:0000256" key="4">
    <source>
        <dbReference type="ARBA" id="ARBA00022807"/>
    </source>
</evidence>
<gene>
    <name evidence="7" type="ORF">I8D64_12815</name>
</gene>
<feature type="compositionally biased region" description="Low complexity" evidence="5">
    <location>
        <begin position="149"/>
        <end position="163"/>
    </location>
</feature>
<evidence type="ECO:0000256" key="5">
    <source>
        <dbReference type="SAM" id="MobiDB-lite"/>
    </source>
</evidence>
<name>A0ABS1BDP9_9MICO</name>
<keyword evidence="8" id="KW-1185">Reference proteome</keyword>
<dbReference type="Pfam" id="PF01471">
    <property type="entry name" value="PG_binding_1"/>
    <property type="match status" value="1"/>
</dbReference>
<dbReference type="InterPro" id="IPR000064">
    <property type="entry name" value="NLP_P60_dom"/>
</dbReference>
<dbReference type="PANTHER" id="PTHR47359">
    <property type="entry name" value="PEPTIDOGLYCAN DL-ENDOPEPTIDASE CWLO"/>
    <property type="match status" value="1"/>
</dbReference>
<feature type="region of interest" description="Disordered" evidence="5">
    <location>
        <begin position="206"/>
        <end position="229"/>
    </location>
</feature>
<feature type="region of interest" description="Disordered" evidence="5">
    <location>
        <begin position="132"/>
        <end position="163"/>
    </location>
</feature>
<comment type="similarity">
    <text evidence="1">Belongs to the peptidase C40 family.</text>
</comment>
<proteinExistence type="inferred from homology"/>
<sequence length="272" mass="27144">MAQKNTHRAAGRAVTPISASSAAVRTASGAAVLGTVLVGSAFTMQGATAQTAPAAPAQNTASASTAKATVTTAASAKSTSLSAGATLFSGVRGERVSALQASLNDHGAHLAVDGVFGTKTNAAVRDFQSTNGLRVDGRVGPETRGALNGGSSSSVSSSSSSTSGSSIVAAARSQIGVHYSWGSSNPSNGLDCSGLTTYAYSQAGKSLPRTSSGQAAGGTRISQSQAQPGDIVHWPGHVGIYAGNNKVIDASGSRQQVIERTIWGSPTFISYR</sequence>
<reference evidence="7 8" key="1">
    <citation type="submission" date="2020-12" db="EMBL/GenBank/DDBJ databases">
        <title>Brachybacterium sp. MASK1Z-5, whole genome shotgun sequence.</title>
        <authorList>
            <person name="Tuo L."/>
        </authorList>
    </citation>
    <scope>NUCLEOTIDE SEQUENCE [LARGE SCALE GENOMIC DNA]</scope>
    <source>
        <strain evidence="7 8">MASK1Z-5</strain>
    </source>
</reference>
<evidence type="ECO:0000313" key="7">
    <source>
        <dbReference type="EMBL" id="MBK0332277.1"/>
    </source>
</evidence>
<dbReference type="Gene3D" id="1.10.101.10">
    <property type="entry name" value="PGBD-like superfamily/PGBD"/>
    <property type="match status" value="1"/>
</dbReference>
<dbReference type="SUPFAM" id="SSF47090">
    <property type="entry name" value="PGBD-like"/>
    <property type="match status" value="1"/>
</dbReference>
<keyword evidence="4" id="KW-0788">Thiol protease</keyword>
<dbReference type="InterPro" id="IPR002477">
    <property type="entry name" value="Peptidoglycan-bd-like"/>
</dbReference>
<evidence type="ECO:0000313" key="8">
    <source>
        <dbReference type="Proteomes" id="UP000612352"/>
    </source>
</evidence>
<dbReference type="InterPro" id="IPR038765">
    <property type="entry name" value="Papain-like_cys_pep_sf"/>
</dbReference>
<evidence type="ECO:0000259" key="6">
    <source>
        <dbReference type="PROSITE" id="PS51935"/>
    </source>
</evidence>
<dbReference type="Proteomes" id="UP000612352">
    <property type="component" value="Unassembled WGS sequence"/>
</dbReference>
<feature type="domain" description="NlpC/P60" evidence="6">
    <location>
        <begin position="161"/>
        <end position="272"/>
    </location>
</feature>
<evidence type="ECO:0000256" key="1">
    <source>
        <dbReference type="ARBA" id="ARBA00007074"/>
    </source>
</evidence>
<accession>A0ABS1BDP9</accession>
<dbReference type="RefSeq" id="WP_200503182.1">
    <property type="nucleotide sequence ID" value="NZ_JAEDAJ010000008.1"/>
</dbReference>
<dbReference type="InterPro" id="IPR036366">
    <property type="entry name" value="PGBDSf"/>
</dbReference>
<evidence type="ECO:0000256" key="3">
    <source>
        <dbReference type="ARBA" id="ARBA00022801"/>
    </source>
</evidence>
<dbReference type="PROSITE" id="PS51935">
    <property type="entry name" value="NLPC_P60"/>
    <property type="match status" value="1"/>
</dbReference>